<evidence type="ECO:0000256" key="3">
    <source>
        <dbReference type="ARBA" id="ARBA00022692"/>
    </source>
</evidence>
<dbReference type="SUPFAM" id="SSF48452">
    <property type="entry name" value="TPR-like"/>
    <property type="match status" value="1"/>
</dbReference>
<dbReference type="GO" id="GO:0044877">
    <property type="term" value="F:protein-containing complex binding"/>
    <property type="evidence" value="ECO:0007669"/>
    <property type="project" value="InterPro"/>
</dbReference>
<evidence type="ECO:0000313" key="11">
    <source>
        <dbReference type="EMBL" id="CDZ78288.1"/>
    </source>
</evidence>
<keyword evidence="2" id="KW-1003">Cell membrane</keyword>
<dbReference type="GO" id="GO:0005886">
    <property type="term" value="C:plasma membrane"/>
    <property type="evidence" value="ECO:0007669"/>
    <property type="project" value="UniProtKB-SubCell"/>
</dbReference>
<evidence type="ECO:0000256" key="9">
    <source>
        <dbReference type="SAM" id="Phobius"/>
    </source>
</evidence>
<dbReference type="PANTHER" id="PTHR38035">
    <property type="entry name" value="UPF0070 PROTEIN YFGM"/>
    <property type="match status" value="1"/>
</dbReference>
<evidence type="ECO:0000256" key="8">
    <source>
        <dbReference type="ARBA" id="ARBA00024235"/>
    </source>
</evidence>
<evidence type="ECO:0000313" key="12">
    <source>
        <dbReference type="Proteomes" id="UP000044071"/>
    </source>
</evidence>
<keyword evidence="4 9" id="KW-1133">Transmembrane helix</keyword>
<comment type="subcellular location">
    <subcellularLocation>
        <location evidence="1">Cell membrane</location>
        <topology evidence="1">Single-pass type II membrane protein</topology>
    </subcellularLocation>
</comment>
<organism evidence="11 12">
    <name type="scientific">Legionella massiliensis</name>
    <dbReference type="NCBI Taxonomy" id="1034943"/>
    <lineage>
        <taxon>Bacteria</taxon>
        <taxon>Pseudomonadati</taxon>
        <taxon>Pseudomonadota</taxon>
        <taxon>Gammaproteobacteria</taxon>
        <taxon>Legionellales</taxon>
        <taxon>Legionellaceae</taxon>
        <taxon>Legionella</taxon>
    </lineage>
</organism>
<dbReference type="EMBL" id="CCSB01000003">
    <property type="protein sequence ID" value="CDZ78288.1"/>
    <property type="molecule type" value="Genomic_DNA"/>
</dbReference>
<feature type="domain" description="Ancillary SecYEG translocon subunit/Cell division coordinator CpoB TPR" evidence="10">
    <location>
        <begin position="15"/>
        <end position="208"/>
    </location>
</feature>
<reference evidence="11 12" key="1">
    <citation type="submission" date="2014-06" db="EMBL/GenBank/DDBJ databases">
        <authorList>
            <person name="Urmite Genomes Urmite Genomes"/>
        </authorList>
    </citation>
    <scope>NUCLEOTIDE SEQUENCE [LARGE SCALE GENOMIC DNA]</scope>
</reference>
<dbReference type="OrthoDB" id="9789675at2"/>
<evidence type="ECO:0000256" key="1">
    <source>
        <dbReference type="ARBA" id="ARBA00004401"/>
    </source>
</evidence>
<dbReference type="InterPro" id="IPR026039">
    <property type="entry name" value="YfgM"/>
</dbReference>
<protein>
    <recommendedName>
        <fullName evidence="8">Ancillary SecYEG translocon subunit</fullName>
    </recommendedName>
</protein>
<dbReference type="Proteomes" id="UP000044071">
    <property type="component" value="Unassembled WGS sequence"/>
</dbReference>
<keyword evidence="6" id="KW-0143">Chaperone</keyword>
<dbReference type="InterPro" id="IPR018704">
    <property type="entry name" value="SecYEG/CpoB_TPR"/>
</dbReference>
<dbReference type="InterPro" id="IPR011990">
    <property type="entry name" value="TPR-like_helical_dom_sf"/>
</dbReference>
<gene>
    <name evidence="11" type="ORF">BN59_02598</name>
</gene>
<name>A0A078L2P2_9GAMM</name>
<feature type="transmembrane region" description="Helical" evidence="9">
    <location>
        <begin position="24"/>
        <end position="42"/>
    </location>
</feature>
<evidence type="ECO:0000259" key="10">
    <source>
        <dbReference type="Pfam" id="PF09976"/>
    </source>
</evidence>
<keyword evidence="3 9" id="KW-0812">Transmembrane</keyword>
<evidence type="ECO:0000256" key="7">
    <source>
        <dbReference type="ARBA" id="ARBA00024197"/>
    </source>
</evidence>
<dbReference type="eggNOG" id="COG2976">
    <property type="taxonomic scope" value="Bacteria"/>
</dbReference>
<dbReference type="Pfam" id="PF09976">
    <property type="entry name" value="TPR_21"/>
    <property type="match status" value="1"/>
</dbReference>
<evidence type="ECO:0000256" key="6">
    <source>
        <dbReference type="ARBA" id="ARBA00023186"/>
    </source>
</evidence>
<accession>A0A078L2P2</accession>
<comment type="similarity">
    <text evidence="7">Belongs to the YfgM family.</text>
</comment>
<evidence type="ECO:0000256" key="5">
    <source>
        <dbReference type="ARBA" id="ARBA00023136"/>
    </source>
</evidence>
<keyword evidence="12" id="KW-1185">Reference proteome</keyword>
<dbReference type="RefSeq" id="WP_043874810.1">
    <property type="nucleotide sequence ID" value="NZ_CCVW01000003.1"/>
</dbReference>
<sequence>MSVYMTEEEQLAAIKKWWNRHSNTLTVVLSLLLLTVAGFRYWNWHQEKIASQASTAYERLMVAFSNQDDKGIQSYANQLINDYGKTIYADAARLALAKQDVSNEKYDQAQQSLEYVAAHSKMPALKQIARIRVARLLASKKAYDKALTELTVVDDAAYKPVVNELKGDIYAATGQYQQAILAYKEAITEVRTNGMGNLFLEMKTNELAARNPSMTTGDGSTQAA</sequence>
<dbReference type="STRING" id="1034943.BN59_02598"/>
<dbReference type="PIRSF" id="PIRSF006170">
    <property type="entry name" value="YfgM"/>
    <property type="match status" value="1"/>
</dbReference>
<evidence type="ECO:0000256" key="4">
    <source>
        <dbReference type="ARBA" id="ARBA00022989"/>
    </source>
</evidence>
<proteinExistence type="inferred from homology"/>
<dbReference type="Gene3D" id="1.25.40.10">
    <property type="entry name" value="Tetratricopeptide repeat domain"/>
    <property type="match status" value="1"/>
</dbReference>
<dbReference type="PANTHER" id="PTHR38035:SF1">
    <property type="entry name" value="ANCILLARY SECYEG TRANSLOCON SUBUNIT"/>
    <property type="match status" value="1"/>
</dbReference>
<keyword evidence="5 9" id="KW-0472">Membrane</keyword>
<evidence type="ECO:0000256" key="2">
    <source>
        <dbReference type="ARBA" id="ARBA00022475"/>
    </source>
</evidence>
<dbReference type="AlphaFoldDB" id="A0A078L2P2"/>